<evidence type="ECO:0000313" key="4">
    <source>
        <dbReference type="EMBL" id="CAL1173269.1"/>
    </source>
</evidence>
<reference evidence="4" key="2">
    <citation type="submission" date="2024-04" db="EMBL/GenBank/DDBJ databases">
        <authorList>
            <person name="Chen Y."/>
            <person name="Shah S."/>
            <person name="Dougan E. K."/>
            <person name="Thang M."/>
            <person name="Chan C."/>
        </authorList>
    </citation>
    <scope>NUCLEOTIDE SEQUENCE [LARGE SCALE GENOMIC DNA]</scope>
</reference>
<evidence type="ECO:0000313" key="3">
    <source>
        <dbReference type="EMBL" id="CAI4019894.1"/>
    </source>
</evidence>
<keyword evidence="2" id="KW-0812">Transmembrane</keyword>
<keyword evidence="2" id="KW-0472">Membrane</keyword>
<feature type="transmembrane region" description="Helical" evidence="2">
    <location>
        <begin position="37"/>
        <end position="56"/>
    </location>
</feature>
<evidence type="ECO:0000313" key="6">
    <source>
        <dbReference type="Proteomes" id="UP001152797"/>
    </source>
</evidence>
<dbReference type="AlphaFoldDB" id="A0A9P1GRI1"/>
<name>A0A9P1GRI1_9DINO</name>
<evidence type="ECO:0000256" key="1">
    <source>
        <dbReference type="SAM" id="MobiDB-lite"/>
    </source>
</evidence>
<keyword evidence="6" id="KW-1185">Reference proteome</keyword>
<evidence type="ECO:0000313" key="5">
    <source>
        <dbReference type="EMBL" id="CAL4807206.1"/>
    </source>
</evidence>
<feature type="region of interest" description="Disordered" evidence="1">
    <location>
        <begin position="1"/>
        <end position="26"/>
    </location>
</feature>
<dbReference type="EMBL" id="CAMXCT030006778">
    <property type="protein sequence ID" value="CAL4807206.1"/>
    <property type="molecule type" value="Genomic_DNA"/>
</dbReference>
<comment type="caution">
    <text evidence="3">The sequence shown here is derived from an EMBL/GenBank/DDBJ whole genome shotgun (WGS) entry which is preliminary data.</text>
</comment>
<keyword evidence="2" id="KW-1133">Transmembrane helix</keyword>
<organism evidence="3">
    <name type="scientific">Cladocopium goreaui</name>
    <dbReference type="NCBI Taxonomy" id="2562237"/>
    <lineage>
        <taxon>Eukaryota</taxon>
        <taxon>Sar</taxon>
        <taxon>Alveolata</taxon>
        <taxon>Dinophyceae</taxon>
        <taxon>Suessiales</taxon>
        <taxon>Symbiodiniaceae</taxon>
        <taxon>Cladocopium</taxon>
    </lineage>
</organism>
<evidence type="ECO:0000256" key="2">
    <source>
        <dbReference type="SAM" id="Phobius"/>
    </source>
</evidence>
<dbReference type="EMBL" id="CAMXCT020006778">
    <property type="protein sequence ID" value="CAL1173269.1"/>
    <property type="molecule type" value="Genomic_DNA"/>
</dbReference>
<gene>
    <name evidence="3" type="ORF">C1SCF055_LOCUS44352</name>
</gene>
<reference evidence="3" key="1">
    <citation type="submission" date="2022-10" db="EMBL/GenBank/DDBJ databases">
        <authorList>
            <person name="Chen Y."/>
            <person name="Dougan E. K."/>
            <person name="Chan C."/>
            <person name="Rhodes N."/>
            <person name="Thang M."/>
        </authorList>
    </citation>
    <scope>NUCLEOTIDE SEQUENCE</scope>
</reference>
<dbReference type="Proteomes" id="UP001152797">
    <property type="component" value="Unassembled WGS sequence"/>
</dbReference>
<proteinExistence type="predicted"/>
<protein>
    <submittedName>
        <fullName evidence="5">2'-phosphotransferase</fullName>
    </submittedName>
</protein>
<sequence length="410" mass="45253">MAQSYNLAPGHDPEDSRLVRVTSPQHRSSKGMATMRGWWLLSAALGMLLLMLLVAMCWPHTVEPVESEAVIDLHEINTSHGPVPLKLRVSGVDCGLSGYHRLLNGNYTYQGKADGRAFYKSEEAHPAPSAPGSQTPWFFTPINQLQDWFQPAEWHHTYLYYNGLTGHSTSLYGEWHFLYSNHSDGKKIAKLFVTHPSGQPLAEVNVAPGPPHALPPRRATWNVLCDSTALNTSMWIAKELKFRAQGKGIETNLTGHWEYVSMVMRGSASILSQGQENSQMQGASVMTEAGIDLGGTVGNDNELQGALGLHYTKQLTKSWETTMSNSQERSVETRFSRSGALFVWTWDIKETSLGTHLGSYKSAEYAITQSIVQKPKCCPAYASDFPAYQNCLVGGELPNCAVQSAHHLFG</sequence>
<dbReference type="EMBL" id="CAMXCT010006778">
    <property type="protein sequence ID" value="CAI4019894.1"/>
    <property type="molecule type" value="Genomic_DNA"/>
</dbReference>
<accession>A0A9P1GRI1</accession>